<dbReference type="PANTHER" id="PTHR35828:SF23">
    <property type="entry name" value="F-BOX DOMAIN-CONTAINING PROTEIN"/>
    <property type="match status" value="1"/>
</dbReference>
<feature type="region of interest" description="Disordered" evidence="1">
    <location>
        <begin position="51"/>
        <end position="77"/>
    </location>
</feature>
<feature type="domain" description="DUF7595" evidence="2">
    <location>
        <begin position="112"/>
        <end position="376"/>
    </location>
</feature>
<dbReference type="Proteomes" id="UP000324897">
    <property type="component" value="Chromosome 4"/>
</dbReference>
<evidence type="ECO:0000259" key="2">
    <source>
        <dbReference type="Pfam" id="PF24523"/>
    </source>
</evidence>
<protein>
    <recommendedName>
        <fullName evidence="2">DUF7595 domain-containing protein</fullName>
    </recommendedName>
</protein>
<dbReference type="InterPro" id="IPR056016">
    <property type="entry name" value="DUF7595"/>
</dbReference>
<dbReference type="PANTHER" id="PTHR35828">
    <property type="entry name" value="OS08G0203800 PROTEIN-RELATED"/>
    <property type="match status" value="1"/>
</dbReference>
<comment type="caution">
    <text evidence="3">The sequence shown here is derived from an EMBL/GenBank/DDBJ whole genome shotgun (WGS) entry which is preliminary data.</text>
</comment>
<accession>A0A5J9VM98</accession>
<feature type="non-terminal residue" evidence="3">
    <location>
        <position position="1"/>
    </location>
</feature>
<reference evidence="3 4" key="1">
    <citation type="journal article" date="2019" name="Sci. Rep.">
        <title>A high-quality genome of Eragrostis curvula grass provides insights into Poaceae evolution and supports new strategies to enhance forage quality.</title>
        <authorList>
            <person name="Carballo J."/>
            <person name="Santos B.A.C.M."/>
            <person name="Zappacosta D."/>
            <person name="Garbus I."/>
            <person name="Selva J.P."/>
            <person name="Gallo C.A."/>
            <person name="Diaz A."/>
            <person name="Albertini E."/>
            <person name="Caccamo M."/>
            <person name="Echenique V."/>
        </authorList>
    </citation>
    <scope>NUCLEOTIDE SEQUENCE [LARGE SCALE GENOMIC DNA]</scope>
    <source>
        <strain evidence="4">cv. Victoria</strain>
        <tissue evidence="3">Leaf</tissue>
    </source>
</reference>
<evidence type="ECO:0000256" key="1">
    <source>
        <dbReference type="SAM" id="MobiDB-lite"/>
    </source>
</evidence>
<name>A0A5J9VM98_9POAL</name>
<evidence type="ECO:0000313" key="4">
    <source>
        <dbReference type="Proteomes" id="UP000324897"/>
    </source>
</evidence>
<keyword evidence="4" id="KW-1185">Reference proteome</keyword>
<sequence length="405" mass="44376">LLGRGHKQQEDVGNTRCRRFRSTSWWRSRHAPTRPPSCAAPLRVGSCAAASRTTRPSAAGSVSGTPTASSHRSCAGKTTSFYPNSKSELYLVDTTAADATKVRMVTGDFPSSPLASRDGLLLVRAAKELHVCDPATGRSQVLPSEPTFPRDDPGQDYDPLKYVLFAGDSAGGGTGATVGRPFQLLIARLALSQHRYHLQIQIFSSEHDTWGPYTEVRIPNLYGVRLIRDLGMALVVGGAVHWLCLTNCGSYVIKLHVRAAQVTARELPGSFPSYGWHAQYLVATASPGGSPIVLVADNGNISAWSQSKQTMKWKQKPQLVIDDDELFRYALDMGGVRPVQVTEKVQLHWFAERSGLVLIEIRYCGFIWLDIRTMEIGKVVLGSFDKLQNRTLSLSDGFVILVSHL</sequence>
<evidence type="ECO:0000313" key="3">
    <source>
        <dbReference type="EMBL" id="TVU37379.1"/>
    </source>
</evidence>
<gene>
    <name evidence="3" type="ORF">EJB05_10690</name>
</gene>
<proteinExistence type="predicted"/>
<dbReference type="OrthoDB" id="620691at2759"/>
<organism evidence="3 4">
    <name type="scientific">Eragrostis curvula</name>
    <name type="common">weeping love grass</name>
    <dbReference type="NCBI Taxonomy" id="38414"/>
    <lineage>
        <taxon>Eukaryota</taxon>
        <taxon>Viridiplantae</taxon>
        <taxon>Streptophyta</taxon>
        <taxon>Embryophyta</taxon>
        <taxon>Tracheophyta</taxon>
        <taxon>Spermatophyta</taxon>
        <taxon>Magnoliopsida</taxon>
        <taxon>Liliopsida</taxon>
        <taxon>Poales</taxon>
        <taxon>Poaceae</taxon>
        <taxon>PACMAD clade</taxon>
        <taxon>Chloridoideae</taxon>
        <taxon>Eragrostideae</taxon>
        <taxon>Eragrostidinae</taxon>
        <taxon>Eragrostis</taxon>
    </lineage>
</organism>
<dbReference type="EMBL" id="RWGY01000007">
    <property type="protein sequence ID" value="TVU37379.1"/>
    <property type="molecule type" value="Genomic_DNA"/>
</dbReference>
<dbReference type="AlphaFoldDB" id="A0A5J9VM98"/>
<dbReference type="Pfam" id="PF24523">
    <property type="entry name" value="DUF7595"/>
    <property type="match status" value="1"/>
</dbReference>
<feature type="compositionally biased region" description="Polar residues" evidence="1">
    <location>
        <begin position="60"/>
        <end position="77"/>
    </location>
</feature>